<dbReference type="GO" id="GO:0016020">
    <property type="term" value="C:membrane"/>
    <property type="evidence" value="ECO:0007669"/>
    <property type="project" value="UniProtKB-SubCell"/>
</dbReference>
<dbReference type="EMBL" id="UOFD01000032">
    <property type="protein sequence ID" value="VAW51604.1"/>
    <property type="molecule type" value="Genomic_DNA"/>
</dbReference>
<dbReference type="Pfam" id="PF03799">
    <property type="entry name" value="FtsQ_DivIB_C"/>
    <property type="match status" value="1"/>
</dbReference>
<dbReference type="InterPro" id="IPR013685">
    <property type="entry name" value="POTRA_FtsQ_type"/>
</dbReference>
<dbReference type="InterPro" id="IPR034746">
    <property type="entry name" value="POTRA"/>
</dbReference>
<evidence type="ECO:0000256" key="5">
    <source>
        <dbReference type="ARBA" id="ARBA00022692"/>
    </source>
</evidence>
<dbReference type="InterPro" id="IPR005548">
    <property type="entry name" value="Cell_div_FtsQ/DivIB_C"/>
</dbReference>
<gene>
    <name evidence="10" type="ORF">MNBD_GAMMA06-342</name>
</gene>
<evidence type="ECO:0000256" key="6">
    <source>
        <dbReference type="ARBA" id="ARBA00022989"/>
    </source>
</evidence>
<dbReference type="AlphaFoldDB" id="A0A3B0X6Q5"/>
<evidence type="ECO:0000256" key="2">
    <source>
        <dbReference type="ARBA" id="ARBA00022475"/>
    </source>
</evidence>
<name>A0A3B0X6Q5_9ZZZZ</name>
<comment type="subcellular location">
    <subcellularLocation>
        <location evidence="1">Membrane</location>
    </subcellularLocation>
</comment>
<dbReference type="InterPro" id="IPR045335">
    <property type="entry name" value="FtsQ_C_sf"/>
</dbReference>
<proteinExistence type="inferred from homology"/>
<dbReference type="Pfam" id="PF08478">
    <property type="entry name" value="POTRA_1"/>
    <property type="match status" value="1"/>
</dbReference>
<keyword evidence="3" id="KW-0997">Cell inner membrane</keyword>
<dbReference type="HAMAP" id="MF_00911">
    <property type="entry name" value="FtsQ_subfam"/>
    <property type="match status" value="1"/>
</dbReference>
<evidence type="ECO:0000256" key="3">
    <source>
        <dbReference type="ARBA" id="ARBA00022519"/>
    </source>
</evidence>
<keyword evidence="2" id="KW-1003">Cell membrane</keyword>
<dbReference type="PANTHER" id="PTHR35851:SF1">
    <property type="entry name" value="CELL DIVISION PROTEIN FTSQ"/>
    <property type="match status" value="1"/>
</dbReference>
<dbReference type="Gene3D" id="3.40.50.11690">
    <property type="entry name" value="Cell division protein FtsQ/DivIB"/>
    <property type="match status" value="1"/>
</dbReference>
<dbReference type="GO" id="GO:0090529">
    <property type="term" value="P:cell septum assembly"/>
    <property type="evidence" value="ECO:0007669"/>
    <property type="project" value="InterPro"/>
</dbReference>
<sequence>MKRKHKTSSFKKTAKTLPALFVAVALVYIALLVKDIDVPTMLPIESVEVVGSLKFVTREKVESIVKNNINGGYFTVDLNNMRESLLQLPWVKDVSLRRRWPASLDVIIAEQIPVAYWNGDGYISDSGKVFKPEKIDKSLNLPELNGPAGYHDSVWKFMNELYQEMALLDVEVVRLDLDDRRSWRLIISEGAHSEKLLATAHLIDVKLGRFETKKRLERFIRILPSLTVENNFSINTLENKNIKVIDMRYPNGFAVQHSDVQRAEA</sequence>
<reference evidence="10" key="1">
    <citation type="submission" date="2018-06" db="EMBL/GenBank/DDBJ databases">
        <authorList>
            <person name="Zhirakovskaya E."/>
        </authorList>
    </citation>
    <scope>NUCLEOTIDE SEQUENCE</scope>
</reference>
<keyword evidence="4 10" id="KW-0132">Cell division</keyword>
<evidence type="ECO:0000256" key="8">
    <source>
        <dbReference type="ARBA" id="ARBA00023306"/>
    </source>
</evidence>
<evidence type="ECO:0000313" key="10">
    <source>
        <dbReference type="EMBL" id="VAW51604.1"/>
    </source>
</evidence>
<protein>
    <submittedName>
        <fullName evidence="10">Cell division protein FtsQ</fullName>
    </submittedName>
</protein>
<dbReference type="PANTHER" id="PTHR35851">
    <property type="entry name" value="CELL DIVISION PROTEIN FTSQ"/>
    <property type="match status" value="1"/>
</dbReference>
<keyword evidence="5" id="KW-0812">Transmembrane</keyword>
<evidence type="ECO:0000256" key="4">
    <source>
        <dbReference type="ARBA" id="ARBA00022618"/>
    </source>
</evidence>
<accession>A0A3B0X6Q5</accession>
<keyword evidence="7" id="KW-0472">Membrane</keyword>
<evidence type="ECO:0000256" key="1">
    <source>
        <dbReference type="ARBA" id="ARBA00004370"/>
    </source>
</evidence>
<organism evidence="10">
    <name type="scientific">hydrothermal vent metagenome</name>
    <dbReference type="NCBI Taxonomy" id="652676"/>
    <lineage>
        <taxon>unclassified sequences</taxon>
        <taxon>metagenomes</taxon>
        <taxon>ecological metagenomes</taxon>
    </lineage>
</organism>
<keyword evidence="6" id="KW-1133">Transmembrane helix</keyword>
<keyword evidence="8" id="KW-0131">Cell cycle</keyword>
<dbReference type="Gene3D" id="3.10.20.310">
    <property type="entry name" value="membrane protein fhac"/>
    <property type="match status" value="1"/>
</dbReference>
<evidence type="ECO:0000256" key="7">
    <source>
        <dbReference type="ARBA" id="ARBA00023136"/>
    </source>
</evidence>
<dbReference type="PROSITE" id="PS51779">
    <property type="entry name" value="POTRA"/>
    <property type="match status" value="1"/>
</dbReference>
<dbReference type="InterPro" id="IPR026579">
    <property type="entry name" value="FtsQ"/>
</dbReference>
<evidence type="ECO:0000259" key="9">
    <source>
        <dbReference type="PROSITE" id="PS51779"/>
    </source>
</evidence>
<feature type="domain" description="POTRA" evidence="9">
    <location>
        <begin position="42"/>
        <end position="111"/>
    </location>
</feature>